<organism evidence="4 5">
    <name type="scientific">Streblomastix strix</name>
    <dbReference type="NCBI Taxonomy" id="222440"/>
    <lineage>
        <taxon>Eukaryota</taxon>
        <taxon>Metamonada</taxon>
        <taxon>Preaxostyla</taxon>
        <taxon>Oxymonadida</taxon>
        <taxon>Streblomastigidae</taxon>
        <taxon>Streblomastix</taxon>
    </lineage>
</organism>
<dbReference type="InterPro" id="IPR015496">
    <property type="entry name" value="Ubiquilin"/>
</dbReference>
<dbReference type="InterPro" id="IPR019956">
    <property type="entry name" value="Ubiquitin_dom"/>
</dbReference>
<gene>
    <name evidence="4" type="ORF">EZS28_010818</name>
</gene>
<dbReference type="GO" id="GO:0006511">
    <property type="term" value="P:ubiquitin-dependent protein catabolic process"/>
    <property type="evidence" value="ECO:0007669"/>
    <property type="project" value="TreeGrafter"/>
</dbReference>
<proteinExistence type="predicted"/>
<dbReference type="OrthoDB" id="199599at2759"/>
<dbReference type="AlphaFoldDB" id="A0A5J4WG03"/>
<dbReference type="PANTHER" id="PTHR10677">
    <property type="entry name" value="UBIQUILIN"/>
    <property type="match status" value="1"/>
</dbReference>
<dbReference type="CDD" id="cd17039">
    <property type="entry name" value="Ubl_ubiquitin_like"/>
    <property type="match status" value="2"/>
</dbReference>
<dbReference type="Pfam" id="PF00240">
    <property type="entry name" value="ubiquitin"/>
    <property type="match status" value="2"/>
</dbReference>
<dbReference type="PANTHER" id="PTHR10677:SF16">
    <property type="entry name" value="UBIQUILIN-1"/>
    <property type="match status" value="1"/>
</dbReference>
<evidence type="ECO:0000313" key="5">
    <source>
        <dbReference type="Proteomes" id="UP000324800"/>
    </source>
</evidence>
<protein>
    <recommendedName>
        <fullName evidence="3">Ubiquitin-like domain-containing protein</fullName>
    </recommendedName>
</protein>
<dbReference type="Proteomes" id="UP000324800">
    <property type="component" value="Unassembled WGS sequence"/>
</dbReference>
<sequence>MQSAKTTNKNVAKVIDINIKRHTNEIVKVEARQTNSVLDVKIILSAKISIPPDNIILKIQGRELNNIEKLDQVGIGDDTDLEIEETPSQFYINGIHGNTIVINMKTDEKILALKQQIQIKTQIPFDEQVLFFAGKKLENNKSLFSYGIQDNATIQQTLRLRGVRQKSLNRVIDAAELIEFQIPITHLVILTTALLPRFESNKKKFDQRV</sequence>
<comment type="caution">
    <text evidence="4">The sequence shown here is derived from an EMBL/GenBank/DDBJ whole genome shotgun (WGS) entry which is preliminary data.</text>
</comment>
<feature type="domain" description="Ubiquitin-like" evidence="3">
    <location>
        <begin position="88"/>
        <end position="163"/>
    </location>
</feature>
<reference evidence="4 5" key="1">
    <citation type="submission" date="2019-03" db="EMBL/GenBank/DDBJ databases">
        <title>Single cell metagenomics reveals metabolic interactions within the superorganism composed of flagellate Streblomastix strix and complex community of Bacteroidetes bacteria on its surface.</title>
        <authorList>
            <person name="Treitli S.C."/>
            <person name="Kolisko M."/>
            <person name="Husnik F."/>
            <person name="Keeling P."/>
            <person name="Hampl V."/>
        </authorList>
    </citation>
    <scope>NUCLEOTIDE SEQUENCE [LARGE SCALE GENOMIC DNA]</scope>
    <source>
        <strain evidence="4">ST1C</strain>
    </source>
</reference>
<evidence type="ECO:0000313" key="4">
    <source>
        <dbReference type="EMBL" id="KAA6393656.1"/>
    </source>
</evidence>
<feature type="domain" description="Ubiquitin-like" evidence="3">
    <location>
        <begin position="15"/>
        <end position="83"/>
    </location>
</feature>
<evidence type="ECO:0000256" key="2">
    <source>
        <dbReference type="ARBA" id="ARBA00022490"/>
    </source>
</evidence>
<dbReference type="InterPro" id="IPR029071">
    <property type="entry name" value="Ubiquitin-like_domsf"/>
</dbReference>
<dbReference type="Gene3D" id="3.10.20.90">
    <property type="entry name" value="Phosphatidylinositol 3-kinase Catalytic Subunit, Chain A, domain 1"/>
    <property type="match status" value="2"/>
</dbReference>
<evidence type="ECO:0000259" key="3">
    <source>
        <dbReference type="PROSITE" id="PS50053"/>
    </source>
</evidence>
<dbReference type="GO" id="GO:0031593">
    <property type="term" value="F:polyubiquitin modification-dependent protein binding"/>
    <property type="evidence" value="ECO:0007669"/>
    <property type="project" value="TreeGrafter"/>
</dbReference>
<dbReference type="PRINTS" id="PR00348">
    <property type="entry name" value="UBIQUITIN"/>
</dbReference>
<dbReference type="PROSITE" id="PS50053">
    <property type="entry name" value="UBIQUITIN_2"/>
    <property type="match status" value="2"/>
</dbReference>
<dbReference type="SMART" id="SM00213">
    <property type="entry name" value="UBQ"/>
    <property type="match status" value="2"/>
</dbReference>
<name>A0A5J4WG03_9EUKA</name>
<evidence type="ECO:0000256" key="1">
    <source>
        <dbReference type="ARBA" id="ARBA00004496"/>
    </source>
</evidence>
<accession>A0A5J4WG03</accession>
<dbReference type="EMBL" id="SNRW01002173">
    <property type="protein sequence ID" value="KAA6393656.1"/>
    <property type="molecule type" value="Genomic_DNA"/>
</dbReference>
<keyword evidence="2" id="KW-0963">Cytoplasm</keyword>
<dbReference type="InterPro" id="IPR000626">
    <property type="entry name" value="Ubiquitin-like_dom"/>
</dbReference>
<dbReference type="FunFam" id="3.10.20.90:FF:000205">
    <property type="entry name" value="2'-5'-oligoadenylate synthase-like protein 2"/>
    <property type="match status" value="1"/>
</dbReference>
<comment type="subcellular location">
    <subcellularLocation>
        <location evidence="1">Cytoplasm</location>
    </subcellularLocation>
</comment>
<dbReference type="GO" id="GO:0005829">
    <property type="term" value="C:cytosol"/>
    <property type="evidence" value="ECO:0007669"/>
    <property type="project" value="TreeGrafter"/>
</dbReference>
<dbReference type="SUPFAM" id="SSF54236">
    <property type="entry name" value="Ubiquitin-like"/>
    <property type="match status" value="2"/>
</dbReference>